<sequence>MSSSNKRESGHITSRRETTLSRDAIPADVFYAKRATPSNHPKTPLKSRVPRPGSTPIVKKIASDYTYSSEVKHQAKLNEELAKEMEGRFLGPMPPDRFLDTYLPLDSSFKLPAMTERERGQLQSLPISKVETEMYKPLASIEALNGCTPGLVLSDTHANPDTERGGLAPDISLYHQDDLPQEDSMTDFSKMSAFIELKLRRDSDSFCDPDDALQPKAKGFRFERAEQEATENRGQIGSYAAALAGSQFRVHLFSVSICGPYARFIRWDRTGAIVTRRFDFTKYPNKLRSFFWRYSHLDLCRRGYDSTNCVASDEDIKQLGDSEADLRCANTAHREFRKLMVSDRNDPIQEKGYIISYPIYYESRSPFARATRAMIAYDLIAGQLVFLKDYWRADVEGMEKEGDIYALLEQAKVPNIAPFGSGNDVRNHATITQNLRNEVWACKTADMVCLRQYRMTLEVIGRQLTEFSSSREFVTAVADAMEAHDAAFFDAGVLHRDISVGNILITDEGKGLLIDWDLCVNLTQDKEKPRNRAPTRTGTWQFMSAALLEDPSAPHGVEDDRESSFYVLLWTALRYSQHSSHSESQTSPPKEVVRFLRGFDEAYAELSGDIRGGDIKKSILLGKRLSKTVQFYRRPKLDELLNALQKAFRIRYQEPPEDEDLEQFERSRAQGVDEATLALTLPSRYFRGLEKLQERGWLVDTMRTFLDNDGWPEADKAEPQGILPRTTSKRKLMQDQVSLHERVSKKRQVASAPVASTYYGIYPIIHVLRIQYLVLVVNVIDPVIHLRLYNMPSSHLHEGKGSPRGEMTVLGRDAIPPNACYAKRTTPRSMPIFQRMASDYTSEFEFKQHVMLNEELAEEIEGHFLGPMPIGEFLDTYLPLNPGVKRLPEANNSQHEQLQYLPVIEALSGYVPGLVLRNTHANPDLEHGGLATDVSLYHEDDLPPKHSLTDFSKMSAFVKFKLREDSDPFCDPEDPLQPRADEFYFERAEQGPIRNRGEIDSYAAAIAGSQFRVHLFSVSICGSYARFIRWDRMGAIVTRRFDYTKNPDMLRTFFWRYSHLDLCGLGDFEPASRSANSSHRGFRKLVVSNRDNPDEERGCIISYPTYRKPRSPFARATRAILAYDLVAHRLVFLKDCWRSDIEGKEQESDIYALLEQAK</sequence>
<evidence type="ECO:0000256" key="1">
    <source>
        <dbReference type="SAM" id="MobiDB-lite"/>
    </source>
</evidence>
<protein>
    <recommendedName>
        <fullName evidence="2">Protein kinase domain-containing protein</fullName>
    </recommendedName>
</protein>
<evidence type="ECO:0000313" key="3">
    <source>
        <dbReference type="EMBL" id="PPR01640.1"/>
    </source>
</evidence>
<dbReference type="Gene3D" id="1.10.510.10">
    <property type="entry name" value="Transferase(Phosphotransferase) domain 1"/>
    <property type="match status" value="1"/>
</dbReference>
<dbReference type="GO" id="GO:0004672">
    <property type="term" value="F:protein kinase activity"/>
    <property type="evidence" value="ECO:0007669"/>
    <property type="project" value="InterPro"/>
</dbReference>
<feature type="domain" description="Protein kinase" evidence="2">
    <location>
        <begin position="356"/>
        <end position="648"/>
    </location>
</feature>
<dbReference type="PROSITE" id="PS00109">
    <property type="entry name" value="PROTEIN_KINASE_TYR"/>
    <property type="match status" value="1"/>
</dbReference>
<dbReference type="PROSITE" id="PS50011">
    <property type="entry name" value="PROTEIN_KINASE_DOM"/>
    <property type="match status" value="1"/>
</dbReference>
<feature type="compositionally biased region" description="Basic and acidic residues" evidence="1">
    <location>
        <begin position="1"/>
        <end position="20"/>
    </location>
</feature>
<dbReference type="OrthoDB" id="3271139at2759"/>
<dbReference type="PANTHER" id="PTHR38248">
    <property type="entry name" value="FUNK1 6"/>
    <property type="match status" value="1"/>
</dbReference>
<dbReference type="Proteomes" id="UP000284706">
    <property type="component" value="Unassembled WGS sequence"/>
</dbReference>
<dbReference type="GO" id="GO:0005524">
    <property type="term" value="F:ATP binding"/>
    <property type="evidence" value="ECO:0007669"/>
    <property type="project" value="InterPro"/>
</dbReference>
<gene>
    <name evidence="3" type="ORF">CVT26_013123</name>
</gene>
<organism evidence="3 4">
    <name type="scientific">Gymnopilus dilepis</name>
    <dbReference type="NCBI Taxonomy" id="231916"/>
    <lineage>
        <taxon>Eukaryota</taxon>
        <taxon>Fungi</taxon>
        <taxon>Dikarya</taxon>
        <taxon>Basidiomycota</taxon>
        <taxon>Agaricomycotina</taxon>
        <taxon>Agaricomycetes</taxon>
        <taxon>Agaricomycetidae</taxon>
        <taxon>Agaricales</taxon>
        <taxon>Agaricineae</taxon>
        <taxon>Hymenogastraceae</taxon>
        <taxon>Gymnopilus</taxon>
    </lineage>
</organism>
<dbReference type="EMBL" id="NHYE01000918">
    <property type="protein sequence ID" value="PPR01640.1"/>
    <property type="molecule type" value="Genomic_DNA"/>
</dbReference>
<feature type="region of interest" description="Disordered" evidence="1">
    <location>
        <begin position="1"/>
        <end position="56"/>
    </location>
</feature>
<evidence type="ECO:0000313" key="4">
    <source>
        <dbReference type="Proteomes" id="UP000284706"/>
    </source>
</evidence>
<reference evidence="3 4" key="1">
    <citation type="journal article" date="2018" name="Evol. Lett.">
        <title>Horizontal gene cluster transfer increased hallucinogenic mushroom diversity.</title>
        <authorList>
            <person name="Reynolds H.T."/>
            <person name="Vijayakumar V."/>
            <person name="Gluck-Thaler E."/>
            <person name="Korotkin H.B."/>
            <person name="Matheny P.B."/>
            <person name="Slot J.C."/>
        </authorList>
    </citation>
    <scope>NUCLEOTIDE SEQUENCE [LARGE SCALE GENOMIC DNA]</scope>
    <source>
        <strain evidence="3 4">SRW20</strain>
    </source>
</reference>
<dbReference type="PANTHER" id="PTHR38248:SF2">
    <property type="entry name" value="FUNK1 11"/>
    <property type="match status" value="1"/>
</dbReference>
<evidence type="ECO:0000259" key="2">
    <source>
        <dbReference type="PROSITE" id="PS50011"/>
    </source>
</evidence>
<dbReference type="InParanoid" id="A0A409YF61"/>
<dbReference type="SUPFAM" id="SSF56112">
    <property type="entry name" value="Protein kinase-like (PK-like)"/>
    <property type="match status" value="1"/>
</dbReference>
<dbReference type="InterPro" id="IPR008266">
    <property type="entry name" value="Tyr_kinase_AS"/>
</dbReference>
<dbReference type="InterPro" id="IPR000719">
    <property type="entry name" value="Prot_kinase_dom"/>
</dbReference>
<dbReference type="InterPro" id="IPR011009">
    <property type="entry name" value="Kinase-like_dom_sf"/>
</dbReference>
<dbReference type="InterPro" id="IPR040976">
    <property type="entry name" value="Pkinase_fungal"/>
</dbReference>
<name>A0A409YF61_9AGAR</name>
<proteinExistence type="predicted"/>
<dbReference type="AlphaFoldDB" id="A0A409YF61"/>
<feature type="non-terminal residue" evidence="3">
    <location>
        <position position="1158"/>
    </location>
</feature>
<comment type="caution">
    <text evidence="3">The sequence shown here is derived from an EMBL/GenBank/DDBJ whole genome shotgun (WGS) entry which is preliminary data.</text>
</comment>
<accession>A0A409YF61</accession>
<keyword evidence="4" id="KW-1185">Reference proteome</keyword>
<dbReference type="Pfam" id="PF17667">
    <property type="entry name" value="Pkinase_fungal"/>
    <property type="match status" value="1"/>
</dbReference>